<accession>A0AAN8WU75</accession>
<feature type="compositionally biased region" description="Basic residues" evidence="3">
    <location>
        <begin position="1110"/>
        <end position="1120"/>
    </location>
</feature>
<feature type="region of interest" description="Disordered" evidence="3">
    <location>
        <begin position="1155"/>
        <end position="1174"/>
    </location>
</feature>
<evidence type="ECO:0000259" key="4">
    <source>
        <dbReference type="Pfam" id="PF08161"/>
    </source>
</evidence>
<feature type="compositionally biased region" description="Basic and acidic residues" evidence="3">
    <location>
        <begin position="1065"/>
        <end position="1074"/>
    </location>
</feature>
<name>A0AAN8WU75_HALRR</name>
<feature type="compositionally biased region" description="Basic and acidic residues" evidence="3">
    <location>
        <begin position="1121"/>
        <end position="1132"/>
    </location>
</feature>
<dbReference type="InterPro" id="IPR016024">
    <property type="entry name" value="ARM-type_fold"/>
</dbReference>
<organism evidence="6 7">
    <name type="scientific">Halocaridina rubra</name>
    <name type="common">Hawaiian red shrimp</name>
    <dbReference type="NCBI Taxonomy" id="373956"/>
    <lineage>
        <taxon>Eukaryota</taxon>
        <taxon>Metazoa</taxon>
        <taxon>Ecdysozoa</taxon>
        <taxon>Arthropoda</taxon>
        <taxon>Crustacea</taxon>
        <taxon>Multicrustacea</taxon>
        <taxon>Malacostraca</taxon>
        <taxon>Eumalacostraca</taxon>
        <taxon>Eucarida</taxon>
        <taxon>Decapoda</taxon>
        <taxon>Pleocyemata</taxon>
        <taxon>Caridea</taxon>
        <taxon>Atyoidea</taxon>
        <taxon>Atyidae</taxon>
        <taxon>Halocaridina</taxon>
    </lineage>
</organism>
<dbReference type="InterPro" id="IPR052087">
    <property type="entry name" value="RRP12"/>
</dbReference>
<dbReference type="InterPro" id="IPR012978">
    <property type="entry name" value="HEAT_RRP12"/>
</dbReference>
<feature type="compositionally biased region" description="Basic and acidic residues" evidence="3">
    <location>
        <begin position="1162"/>
        <end position="1174"/>
    </location>
</feature>
<feature type="region of interest" description="Disordered" evidence="3">
    <location>
        <begin position="1"/>
        <end position="24"/>
    </location>
</feature>
<evidence type="ECO:0000259" key="5">
    <source>
        <dbReference type="Pfam" id="PF25772"/>
    </source>
</evidence>
<dbReference type="Proteomes" id="UP001381693">
    <property type="component" value="Unassembled WGS sequence"/>
</dbReference>
<keyword evidence="2" id="KW-0539">Nucleus</keyword>
<dbReference type="Pfam" id="PF25772">
    <property type="entry name" value="HEAT_RRP12_N"/>
    <property type="match status" value="1"/>
</dbReference>
<dbReference type="SUPFAM" id="SSF48371">
    <property type="entry name" value="ARM repeat"/>
    <property type="match status" value="1"/>
</dbReference>
<dbReference type="GO" id="GO:0005634">
    <property type="term" value="C:nucleus"/>
    <property type="evidence" value="ECO:0007669"/>
    <property type="project" value="UniProtKB-SubCell"/>
</dbReference>
<gene>
    <name evidence="6" type="ORF">SK128_023917</name>
</gene>
<feature type="region of interest" description="Disordered" evidence="3">
    <location>
        <begin position="1098"/>
        <end position="1132"/>
    </location>
</feature>
<feature type="compositionally biased region" description="Basic and acidic residues" evidence="3">
    <location>
        <begin position="1268"/>
        <end position="1281"/>
    </location>
</feature>
<feature type="domain" description="RRP12 HEAT" evidence="4">
    <location>
        <begin position="428"/>
        <end position="695"/>
    </location>
</feature>
<evidence type="ECO:0000256" key="1">
    <source>
        <dbReference type="ARBA" id="ARBA00004123"/>
    </source>
</evidence>
<evidence type="ECO:0000313" key="7">
    <source>
        <dbReference type="Proteomes" id="UP001381693"/>
    </source>
</evidence>
<comment type="caution">
    <text evidence="6">The sequence shown here is derived from an EMBL/GenBank/DDBJ whole genome shotgun (WGS) entry which is preliminary data.</text>
</comment>
<reference evidence="6 7" key="1">
    <citation type="submission" date="2023-11" db="EMBL/GenBank/DDBJ databases">
        <title>Halocaridina rubra genome assembly.</title>
        <authorList>
            <person name="Smith C."/>
        </authorList>
    </citation>
    <scope>NUCLEOTIDE SEQUENCE [LARGE SCALE GENOMIC DNA]</scope>
    <source>
        <strain evidence="6">EP-1</strain>
        <tissue evidence="6">Whole</tissue>
    </source>
</reference>
<feature type="domain" description="RRP12 N-terminal HEAT" evidence="5">
    <location>
        <begin position="104"/>
        <end position="346"/>
    </location>
</feature>
<protein>
    <recommendedName>
        <fullName evidence="8">RRP12-like protein</fullName>
    </recommendedName>
</protein>
<dbReference type="EMBL" id="JAXCGZ010019242">
    <property type="protein sequence ID" value="KAK7066365.1"/>
    <property type="molecule type" value="Genomic_DNA"/>
</dbReference>
<dbReference type="Pfam" id="PF08161">
    <property type="entry name" value="RRP12_HEAT"/>
    <property type="match status" value="1"/>
</dbReference>
<evidence type="ECO:0000313" key="6">
    <source>
        <dbReference type="EMBL" id="KAK7066365.1"/>
    </source>
</evidence>
<evidence type="ECO:0008006" key="8">
    <source>
        <dbReference type="Google" id="ProtNLM"/>
    </source>
</evidence>
<dbReference type="PANTHER" id="PTHR48287">
    <property type="entry name" value="ARM REPEAT SUPERFAMILY PROTEIN"/>
    <property type="match status" value="1"/>
</dbReference>
<evidence type="ECO:0000256" key="2">
    <source>
        <dbReference type="ARBA" id="ARBA00023242"/>
    </source>
</evidence>
<proteinExistence type="predicted"/>
<feature type="region of interest" description="Disordered" evidence="3">
    <location>
        <begin position="1059"/>
        <end position="1080"/>
    </location>
</feature>
<sequence length="1337" mass="150829">MKLKRTSGKGQKWKKGQSCVSNPQKTQFRDAAKGRFFQKLEGESGLTKEALAQHNAALSNVAKEMQDLNIDTDDLRSAGKSFNTFATSFTQCTIPAFERFFRNFNSTSENQTRMLAIHAAAQEYMTEAGMPETSTSYFCSLMISLEGIKDSEDDVTAALSLMARVVRRVHIEVLRAKFEEFAKLLDEIITNYDTTDSNILLTNAIGSMSVLLRAQELEKWKLPFTQSLLQKMVAFAVHDKPKIRKSAQYNVAAILKGSSFMVEDEKRRTHPASGAVGEYVITRLRESSEMGNAKTTLHLLVFLRQIIATFPKKIMQSACECVLSLMQLGSSLTNTCAMEALYSLLVSEPPISTFPVDINVALISALTNKLDSKGGHVISVIPGMNDSQAACSWITVLTVAHMNLFRQSEEQGVKLIAVWFKDVTKYWQSEHEEVQNKVCESLQALLEECLHLCSEEFMLEHEENMETVFRAVEACLSFQYQTAWAYVFKCVATCFKVLGPHYPELVKPCVKNLTELMDNHSMVHRGYLEQAIGQFVTAVGPKSLLEVVPLQVTGNITEDEKYLWVLPLLKRYVRNTQLLFFEEYFVHLAGKCFVILNSLKDKNQSDSILAKTYQTVENQIWALLPSFCDKATDVERAMSNEKFARILCDHIRLRDDTRINVMTALRTLINDNLETPGRLASYAKNYLPALFNIYLTVSNSALLKSKDIEINEPTVSTGHRLAAYTTIRTYLQIVPQAKQVEFLNLVMTKYNAETNEFKRQAFLDLARAFLPYMNSALVLRLFDKIKPLMTSSKEKHLQKASYRILEEVLGMQTEGCRGFVEENLKELRDLLLTSIASAAPSSRPPRLRCVRQILLQLNTSIGEEKLTEFLQQVVGESVTCCGKSLSEPTRKAAFLLLSEVGATIQKHSQCSGEETVRRCVKLLLAGLAGSTSLAANSIMAITSLTYQYKDLVPQDIMDLLIENMCVQLLCHSREIVESSLSFIKSAFIIFSIPFMSKYVDTVVKAMCAMNEDCKRKFRLKTRDIFDRLMRKFGADRVMALIPPDDVTTQKRLRNLRKLAARKKREREANKRNAEDSEDDFEAKALPASLDEILAEIDTEPEDEEDEGKLSKKKANVKGKGKNTEGKKKDRGTWIKESEDQIVDFLDASAGQAIVSKRPKVKPGQDRAKMDENAGFKVDELTGRLIITDESGREKESASKMDFMEDIDEYLGLKEGAQSGKIKNRKRTLSVGSEDDVIEPPKKASGIGPNNEKRKKNPTKKLFAYGSEFRSKKAGGDMTNKDKKQPYAYVQFTKERLNKRKKAKFEGQFTSLVRGAKKGVFKGSKLKGRNKKQMNKRK</sequence>
<keyword evidence="7" id="KW-1185">Reference proteome</keyword>
<feature type="region of interest" description="Disordered" evidence="3">
    <location>
        <begin position="1217"/>
        <end position="1281"/>
    </location>
</feature>
<dbReference type="PANTHER" id="PTHR48287:SF1">
    <property type="entry name" value="ARM REPEAT SUPERFAMILY PROTEIN"/>
    <property type="match status" value="1"/>
</dbReference>
<comment type="subcellular location">
    <subcellularLocation>
        <location evidence="1">Nucleus</location>
    </subcellularLocation>
</comment>
<evidence type="ECO:0000256" key="3">
    <source>
        <dbReference type="SAM" id="MobiDB-lite"/>
    </source>
</evidence>
<dbReference type="InterPro" id="IPR057860">
    <property type="entry name" value="HEAT_RRP12_N"/>
</dbReference>
<feature type="compositionally biased region" description="Basic residues" evidence="3">
    <location>
        <begin position="1"/>
        <end position="15"/>
    </location>
</feature>